<dbReference type="GO" id="GO:0008360">
    <property type="term" value="P:regulation of cell shape"/>
    <property type="evidence" value="ECO:0007669"/>
    <property type="project" value="UniProtKB-KW"/>
</dbReference>
<evidence type="ECO:0000256" key="3">
    <source>
        <dbReference type="ARBA" id="ARBA00022618"/>
    </source>
</evidence>
<dbReference type="PANTHER" id="PTHR43024">
    <property type="entry name" value="UDP-N-ACETYLMURAMOYL-TRIPEPTIDE--D-ALANYL-D-ALANINE LIGASE"/>
    <property type="match status" value="1"/>
</dbReference>
<evidence type="ECO:0000259" key="12">
    <source>
        <dbReference type="Pfam" id="PF08245"/>
    </source>
</evidence>
<dbReference type="Proteomes" id="UP000322454">
    <property type="component" value="Unassembled WGS sequence"/>
</dbReference>
<dbReference type="InterPro" id="IPR051046">
    <property type="entry name" value="MurCDEF_CellWall_CoF430Synth"/>
</dbReference>
<evidence type="ECO:0000256" key="7">
    <source>
        <dbReference type="ARBA" id="ARBA00022984"/>
    </source>
</evidence>
<evidence type="ECO:0000256" key="10">
    <source>
        <dbReference type="RuleBase" id="RU004136"/>
    </source>
</evidence>
<reference evidence="13 14" key="1">
    <citation type="submission" date="2019-01" db="EMBL/GenBank/DDBJ databases">
        <title>Insights into ecological role of a new deltaproteobacterial order Candidatus Sinidesulfobacterales (Sva0485) by metagenomics and metatranscriptomics.</title>
        <authorList>
            <person name="Tan S."/>
            <person name="Liu J."/>
            <person name="Fang Y."/>
            <person name="Hedlund B."/>
            <person name="Lian Z.-H."/>
            <person name="Huang L.-Y."/>
            <person name="Li J.-T."/>
            <person name="Huang L.-N."/>
            <person name="Li W.-J."/>
            <person name="Jiang H.-C."/>
            <person name="Dong H.-L."/>
            <person name="Shu W.-S."/>
        </authorList>
    </citation>
    <scope>NUCLEOTIDE SEQUENCE [LARGE SCALE GENOMIC DNA]</scope>
    <source>
        <strain evidence="13">AP4</strain>
    </source>
</reference>
<dbReference type="SUPFAM" id="SSF53244">
    <property type="entry name" value="MurD-like peptide ligases, peptide-binding domain"/>
    <property type="match status" value="1"/>
</dbReference>
<dbReference type="GO" id="GO:0005737">
    <property type="term" value="C:cytoplasm"/>
    <property type="evidence" value="ECO:0007669"/>
    <property type="project" value="UniProtKB-SubCell"/>
</dbReference>
<protein>
    <recommendedName>
        <fullName evidence="10">UDP-N-acetylmuramoyl-tripeptide--D-alanyl-D-alanine ligase</fullName>
        <ecNumber evidence="10">6.3.2.10</ecNumber>
    </recommendedName>
</protein>
<dbReference type="InterPro" id="IPR013221">
    <property type="entry name" value="Mur_ligase_cen"/>
</dbReference>
<dbReference type="InterPro" id="IPR036565">
    <property type="entry name" value="Mur-like_cat_sf"/>
</dbReference>
<evidence type="ECO:0000313" key="14">
    <source>
        <dbReference type="Proteomes" id="UP000322454"/>
    </source>
</evidence>
<dbReference type="GO" id="GO:0051301">
    <property type="term" value="P:cell division"/>
    <property type="evidence" value="ECO:0007669"/>
    <property type="project" value="UniProtKB-KW"/>
</dbReference>
<comment type="pathway">
    <text evidence="10">Cell wall biogenesis; peptidoglycan biosynthesis.</text>
</comment>
<dbReference type="EC" id="6.3.2.10" evidence="10"/>
<feature type="domain" description="Mur ligase C-terminal" evidence="11">
    <location>
        <begin position="357"/>
        <end position="485"/>
    </location>
</feature>
<dbReference type="InterPro" id="IPR036615">
    <property type="entry name" value="Mur_ligase_C_dom_sf"/>
</dbReference>
<dbReference type="Gene3D" id="3.40.1390.10">
    <property type="entry name" value="MurE/MurF, N-terminal domain"/>
    <property type="match status" value="1"/>
</dbReference>
<keyword evidence="3 10" id="KW-0132">Cell division</keyword>
<evidence type="ECO:0000256" key="8">
    <source>
        <dbReference type="ARBA" id="ARBA00023306"/>
    </source>
</evidence>
<comment type="catalytic activity">
    <reaction evidence="10">
        <text>D-alanyl-D-alanine + UDP-N-acetyl-alpha-D-muramoyl-L-alanyl-gamma-D-glutamyl-meso-2,6-diaminopimelate + ATP = UDP-N-acetyl-alpha-D-muramoyl-L-alanyl-gamma-D-glutamyl-meso-2,6-diaminopimeloyl-D-alanyl-D-alanine + ADP + phosphate + H(+)</text>
        <dbReference type="Rhea" id="RHEA:28374"/>
        <dbReference type="ChEBI" id="CHEBI:15378"/>
        <dbReference type="ChEBI" id="CHEBI:30616"/>
        <dbReference type="ChEBI" id="CHEBI:43474"/>
        <dbReference type="ChEBI" id="CHEBI:57822"/>
        <dbReference type="ChEBI" id="CHEBI:61386"/>
        <dbReference type="ChEBI" id="CHEBI:83905"/>
        <dbReference type="ChEBI" id="CHEBI:456216"/>
        <dbReference type="EC" id="6.3.2.10"/>
    </reaction>
</comment>
<dbReference type="InterPro" id="IPR005863">
    <property type="entry name" value="UDP-N-AcMur_synth"/>
</dbReference>
<keyword evidence="8 10" id="KW-0131">Cell cycle</keyword>
<dbReference type="InterPro" id="IPR035911">
    <property type="entry name" value="MurE/MurF_N"/>
</dbReference>
<dbReference type="GO" id="GO:0008766">
    <property type="term" value="F:UDP-N-acetylmuramoylalanyl-D-glutamyl-2,6-diaminopimelate-D-alanyl-D-alanine ligase activity"/>
    <property type="evidence" value="ECO:0007669"/>
    <property type="project" value="RHEA"/>
</dbReference>
<keyword evidence="9 10" id="KW-0961">Cell wall biogenesis/degradation</keyword>
<evidence type="ECO:0000256" key="6">
    <source>
        <dbReference type="ARBA" id="ARBA00022960"/>
    </source>
</evidence>
<dbReference type="GO" id="GO:0009252">
    <property type="term" value="P:peptidoglycan biosynthetic process"/>
    <property type="evidence" value="ECO:0007669"/>
    <property type="project" value="UniProtKB-UniPathway"/>
</dbReference>
<gene>
    <name evidence="13" type="ORF">EVJ48_06680</name>
</gene>
<dbReference type="SUPFAM" id="SSF53623">
    <property type="entry name" value="MurD-like peptide ligases, catalytic domain"/>
    <property type="match status" value="1"/>
</dbReference>
<dbReference type="Gene3D" id="3.40.1190.10">
    <property type="entry name" value="Mur-like, catalytic domain"/>
    <property type="match status" value="1"/>
</dbReference>
<evidence type="ECO:0000256" key="2">
    <source>
        <dbReference type="ARBA" id="ARBA00022598"/>
    </source>
</evidence>
<dbReference type="GO" id="GO:0005524">
    <property type="term" value="F:ATP binding"/>
    <property type="evidence" value="ECO:0007669"/>
    <property type="project" value="UniProtKB-KW"/>
</dbReference>
<proteinExistence type="predicted"/>
<sequence length="506" mass="56094">MKIQYNLTLDDILSATDGKLIIAGDGTGPLVFNEIFTDSRDDFGRNAIFIALKGKNFKGEDFVEAVFKKGGYCALVSWDFLENNDISKYGDKIIIATSDPVSSLGDIAKLYLSKFNLKKKIALTGSCGKTTTKEIVYAIFSTVFGAEKILKNDYNYNNLIGVPKAILRLNDKVDYLILEIGTNKKGEIKRLSEIISPDIGAITNIGKSHLEEFKNTEGVFMEKSELALSLKNAGFLVLNADDAIPPAKYKDKIKEGVDIVSFGFGKLNAQNVQNAQSSQSDGIPDVLCESAVSNEKTGKTTLNVLFKGKKYVIEVNFSGKHLIYDFLCAFSIASACGIAPETYINSDAFKNFIIPHGRMEIIRITDDTGEWTLINDAYNSNPDSLKAALDFIRTDYSQNKKILVLGDMLELGDSAPEEHVKAGREISGLADFIFYKGDYSDFITKGLEEKKFSGNFFLIKDDETFKNDFKKLDKNNAVVLLKGSRGMKLEEYFKEETNKKVESSVC</sequence>
<keyword evidence="6 10" id="KW-0133">Cell shape</keyword>
<evidence type="ECO:0000256" key="9">
    <source>
        <dbReference type="ARBA" id="ARBA00023316"/>
    </source>
</evidence>
<dbReference type="SUPFAM" id="SSF63418">
    <property type="entry name" value="MurE/MurF N-terminal domain"/>
    <property type="match status" value="1"/>
</dbReference>
<dbReference type="AlphaFoldDB" id="A0A520XBY7"/>
<dbReference type="UniPathway" id="UPA00219"/>
<keyword evidence="2 13" id="KW-0436">Ligase</keyword>
<keyword evidence="1" id="KW-0963">Cytoplasm</keyword>
<dbReference type="EMBL" id="SHMQ01000016">
    <property type="protein sequence ID" value="RZV38648.1"/>
    <property type="molecule type" value="Genomic_DNA"/>
</dbReference>
<keyword evidence="4" id="KW-0547">Nucleotide-binding</keyword>
<feature type="domain" description="Mur ligase central" evidence="12">
    <location>
        <begin position="124"/>
        <end position="332"/>
    </location>
</feature>
<evidence type="ECO:0000259" key="11">
    <source>
        <dbReference type="Pfam" id="PF02875"/>
    </source>
</evidence>
<dbReference type="GO" id="GO:0071555">
    <property type="term" value="P:cell wall organization"/>
    <property type="evidence" value="ECO:0007669"/>
    <property type="project" value="UniProtKB-KW"/>
</dbReference>
<dbReference type="Gene3D" id="3.90.190.20">
    <property type="entry name" value="Mur ligase, C-terminal domain"/>
    <property type="match status" value="1"/>
</dbReference>
<dbReference type="Pfam" id="PF02875">
    <property type="entry name" value="Mur_ligase_C"/>
    <property type="match status" value="1"/>
</dbReference>
<comment type="caution">
    <text evidence="13">The sequence shown here is derived from an EMBL/GenBank/DDBJ whole genome shotgun (WGS) entry which is preliminary data.</text>
</comment>
<evidence type="ECO:0000313" key="13">
    <source>
        <dbReference type="EMBL" id="RZV38648.1"/>
    </source>
</evidence>
<dbReference type="GO" id="GO:0047480">
    <property type="term" value="F:UDP-N-acetylmuramoyl-tripeptide-D-alanyl-D-alanine ligase activity"/>
    <property type="evidence" value="ECO:0007669"/>
    <property type="project" value="UniProtKB-EC"/>
</dbReference>
<comment type="subcellular location">
    <subcellularLocation>
        <location evidence="10">Cytoplasm</location>
    </subcellularLocation>
</comment>
<accession>A0A520XBY7</accession>
<dbReference type="PANTHER" id="PTHR43024:SF1">
    <property type="entry name" value="UDP-N-ACETYLMURAMOYL-TRIPEPTIDE--D-ALANYL-D-ALANINE LIGASE"/>
    <property type="match status" value="1"/>
</dbReference>
<comment type="function">
    <text evidence="10">Involved in cell wall formation. Catalyzes the final step in the synthesis of UDP-N-acetylmuramoyl-pentapeptide, the precursor of murein.</text>
</comment>
<evidence type="ECO:0000256" key="5">
    <source>
        <dbReference type="ARBA" id="ARBA00022840"/>
    </source>
</evidence>
<dbReference type="Pfam" id="PF08245">
    <property type="entry name" value="Mur_ligase_M"/>
    <property type="match status" value="1"/>
</dbReference>
<evidence type="ECO:0000256" key="1">
    <source>
        <dbReference type="ARBA" id="ARBA00022490"/>
    </source>
</evidence>
<keyword evidence="7 10" id="KW-0573">Peptidoglycan synthesis</keyword>
<evidence type="ECO:0000256" key="4">
    <source>
        <dbReference type="ARBA" id="ARBA00022741"/>
    </source>
</evidence>
<keyword evidence="5" id="KW-0067">ATP-binding</keyword>
<dbReference type="InterPro" id="IPR004101">
    <property type="entry name" value="Mur_ligase_C"/>
</dbReference>
<dbReference type="NCBIfam" id="TIGR01143">
    <property type="entry name" value="murF"/>
    <property type="match status" value="1"/>
</dbReference>
<organism evidence="13 14">
    <name type="scientific">Candidatus Acidulodesulfobacterium acidiphilum</name>
    <dbReference type="NCBI Taxonomy" id="2597224"/>
    <lineage>
        <taxon>Bacteria</taxon>
        <taxon>Deltaproteobacteria</taxon>
        <taxon>Candidatus Acidulodesulfobacterales</taxon>
        <taxon>Candidatus Acidulodesulfobacterium</taxon>
    </lineage>
</organism>
<name>A0A520XBY7_9DELT</name>